<evidence type="ECO:0000313" key="1">
    <source>
        <dbReference type="EMBL" id="CEK65909.1"/>
    </source>
</evidence>
<sequence length="76" mass="8902">MKIFFERQNSEILALRSEGRGFESRPHCSVYKCFFPVTHRIVTGAMEFLLCAILLTDDVPFLWRGTKPYRGKSWCN</sequence>
<protein>
    <submittedName>
        <fullName evidence="1">Uncharacterized protein</fullName>
    </submittedName>
</protein>
<feature type="non-terminal residue" evidence="1">
    <location>
        <position position="76"/>
    </location>
</feature>
<dbReference type="AlphaFoldDB" id="A0A0B6ZBH9"/>
<proteinExistence type="predicted"/>
<organism evidence="1">
    <name type="scientific">Arion vulgaris</name>
    <dbReference type="NCBI Taxonomy" id="1028688"/>
    <lineage>
        <taxon>Eukaryota</taxon>
        <taxon>Metazoa</taxon>
        <taxon>Spiralia</taxon>
        <taxon>Lophotrochozoa</taxon>
        <taxon>Mollusca</taxon>
        <taxon>Gastropoda</taxon>
        <taxon>Heterobranchia</taxon>
        <taxon>Euthyneura</taxon>
        <taxon>Panpulmonata</taxon>
        <taxon>Eupulmonata</taxon>
        <taxon>Stylommatophora</taxon>
        <taxon>Helicina</taxon>
        <taxon>Arionoidea</taxon>
        <taxon>Arionidae</taxon>
        <taxon>Arion</taxon>
    </lineage>
</organism>
<dbReference type="EMBL" id="HACG01019044">
    <property type="protein sequence ID" value="CEK65909.1"/>
    <property type="molecule type" value="Transcribed_RNA"/>
</dbReference>
<name>A0A0B6ZBH9_9EUPU</name>
<accession>A0A0B6ZBH9</accession>
<gene>
    <name evidence="1" type="primary">ORF56687</name>
</gene>
<reference evidence="1" key="1">
    <citation type="submission" date="2014-12" db="EMBL/GenBank/DDBJ databases">
        <title>Insight into the proteome of Arion vulgaris.</title>
        <authorList>
            <person name="Aradska J."/>
            <person name="Bulat T."/>
            <person name="Smidak R."/>
            <person name="Sarate P."/>
            <person name="Gangsoo J."/>
            <person name="Sialana F."/>
            <person name="Bilban M."/>
            <person name="Lubec G."/>
        </authorList>
    </citation>
    <scope>NUCLEOTIDE SEQUENCE</scope>
    <source>
        <tissue evidence="1">Skin</tissue>
    </source>
</reference>